<protein>
    <submittedName>
        <fullName evidence="5">Efflux RND transporter periplasmic adaptor subunit</fullName>
    </submittedName>
</protein>
<proteinExistence type="inferred from homology"/>
<evidence type="ECO:0000313" key="6">
    <source>
        <dbReference type="Proteomes" id="UP000317691"/>
    </source>
</evidence>
<feature type="compositionally biased region" description="Gly residues" evidence="2">
    <location>
        <begin position="344"/>
        <end position="372"/>
    </location>
</feature>
<sequence>MNQTSSRPWIRRWAWPLVGVILIAGAVAARSRLIRSAPKIAVTYETVGRRDITMSVESNGSVEPIDLVEVKSKASGQILKMPVQVGSVVKSGDLLAQIDKVDVQNQYDQAAAALQAAQTKVTISTAQKKRSDDLFASQVITAEEHEAAMLDLANSQSQLVKARTDLDIARQRLADATVRAPIAGTVLAQPVSVGQVISSATSSVSGGTTLLQMADLRRVRIRALVAESDIGSVHPEQEASVTVDAYPQRTFRGVVEKIEPQAVVQQSVTMFPVLVSISNEDGVLLPGMNGEVTVVADQRQNALAVSLDALRTMKELPVVAKALGLDPDSLQLALRAQRAARAGGAAGDSTGGSRGDRLAGGGRGTGGGGTAGGTRDWRAQRAARGGGGPLRGGAAGGARAAGDSAPSSARSRAQAMIAFARTDKGLELRIVRVGLSDFDYMEVLGGLKEGDQVAMLSVALLEAQRAESINQIRQRVSGGVTGVGGGGGGGAGGRGAGGGSGGPPGGR</sequence>
<dbReference type="Gene3D" id="2.40.30.170">
    <property type="match status" value="1"/>
</dbReference>
<dbReference type="Proteomes" id="UP000317691">
    <property type="component" value="Unassembled WGS sequence"/>
</dbReference>
<accession>A0A538TH29</accession>
<dbReference type="GO" id="GO:0015562">
    <property type="term" value="F:efflux transmembrane transporter activity"/>
    <property type="evidence" value="ECO:0007669"/>
    <property type="project" value="TreeGrafter"/>
</dbReference>
<feature type="domain" description="Multidrug resistance protein MdtA-like barrel-sandwich hybrid" evidence="3">
    <location>
        <begin position="68"/>
        <end position="202"/>
    </location>
</feature>
<dbReference type="InterPro" id="IPR058792">
    <property type="entry name" value="Beta-barrel_RND_2"/>
</dbReference>
<evidence type="ECO:0000256" key="1">
    <source>
        <dbReference type="ARBA" id="ARBA00009477"/>
    </source>
</evidence>
<dbReference type="AlphaFoldDB" id="A0A538TH29"/>
<feature type="region of interest" description="Disordered" evidence="2">
    <location>
        <begin position="479"/>
        <end position="507"/>
    </location>
</feature>
<evidence type="ECO:0000256" key="2">
    <source>
        <dbReference type="SAM" id="MobiDB-lite"/>
    </source>
</evidence>
<evidence type="ECO:0000313" key="5">
    <source>
        <dbReference type="EMBL" id="TMQ62901.1"/>
    </source>
</evidence>
<feature type="domain" description="CusB-like beta-barrel" evidence="4">
    <location>
        <begin position="221"/>
        <end position="296"/>
    </location>
</feature>
<dbReference type="Pfam" id="PF25954">
    <property type="entry name" value="Beta-barrel_RND_2"/>
    <property type="match status" value="1"/>
</dbReference>
<dbReference type="PANTHER" id="PTHR30469:SF33">
    <property type="entry name" value="SLR1207 PROTEIN"/>
    <property type="match status" value="1"/>
</dbReference>
<evidence type="ECO:0000259" key="3">
    <source>
        <dbReference type="Pfam" id="PF25917"/>
    </source>
</evidence>
<gene>
    <name evidence="5" type="ORF">E6K79_11640</name>
</gene>
<dbReference type="Gene3D" id="2.40.50.100">
    <property type="match status" value="2"/>
</dbReference>
<feature type="region of interest" description="Disordered" evidence="2">
    <location>
        <begin position="342"/>
        <end position="407"/>
    </location>
</feature>
<dbReference type="GO" id="GO:1990281">
    <property type="term" value="C:efflux pump complex"/>
    <property type="evidence" value="ECO:0007669"/>
    <property type="project" value="TreeGrafter"/>
</dbReference>
<dbReference type="InterPro" id="IPR058625">
    <property type="entry name" value="MdtA-like_BSH"/>
</dbReference>
<dbReference type="InterPro" id="IPR006143">
    <property type="entry name" value="RND_pump_MFP"/>
</dbReference>
<feature type="compositionally biased region" description="Gly residues" evidence="2">
    <location>
        <begin position="384"/>
        <end position="396"/>
    </location>
</feature>
<dbReference type="SUPFAM" id="SSF111369">
    <property type="entry name" value="HlyD-like secretion proteins"/>
    <property type="match status" value="1"/>
</dbReference>
<dbReference type="Gene3D" id="2.40.420.20">
    <property type="match status" value="1"/>
</dbReference>
<name>A0A538TH29_UNCEI</name>
<reference evidence="5 6" key="1">
    <citation type="journal article" date="2019" name="Nat. Microbiol.">
        <title>Mediterranean grassland soil C-N compound turnover is dependent on rainfall and depth, and is mediated by genomically divergent microorganisms.</title>
        <authorList>
            <person name="Diamond S."/>
            <person name="Andeer P.F."/>
            <person name="Li Z."/>
            <person name="Crits-Christoph A."/>
            <person name="Burstein D."/>
            <person name="Anantharaman K."/>
            <person name="Lane K.R."/>
            <person name="Thomas B.C."/>
            <person name="Pan C."/>
            <person name="Northen T.R."/>
            <person name="Banfield J.F."/>
        </authorList>
    </citation>
    <scope>NUCLEOTIDE SEQUENCE [LARGE SCALE GENOMIC DNA]</scope>
    <source>
        <strain evidence="5">WS_9</strain>
    </source>
</reference>
<dbReference type="EMBL" id="VBOZ01000035">
    <property type="protein sequence ID" value="TMQ62901.1"/>
    <property type="molecule type" value="Genomic_DNA"/>
</dbReference>
<organism evidence="5 6">
    <name type="scientific">Eiseniibacteriota bacterium</name>
    <dbReference type="NCBI Taxonomy" id="2212470"/>
    <lineage>
        <taxon>Bacteria</taxon>
        <taxon>Candidatus Eiseniibacteriota</taxon>
    </lineage>
</organism>
<dbReference type="PANTHER" id="PTHR30469">
    <property type="entry name" value="MULTIDRUG RESISTANCE PROTEIN MDTA"/>
    <property type="match status" value="1"/>
</dbReference>
<comment type="caution">
    <text evidence="5">The sequence shown here is derived from an EMBL/GenBank/DDBJ whole genome shotgun (WGS) entry which is preliminary data.</text>
</comment>
<dbReference type="Pfam" id="PF25917">
    <property type="entry name" value="BSH_RND"/>
    <property type="match status" value="1"/>
</dbReference>
<evidence type="ECO:0000259" key="4">
    <source>
        <dbReference type="Pfam" id="PF25954"/>
    </source>
</evidence>
<comment type="similarity">
    <text evidence="1">Belongs to the membrane fusion protein (MFP) (TC 8.A.1) family.</text>
</comment>
<dbReference type="NCBIfam" id="TIGR01730">
    <property type="entry name" value="RND_mfp"/>
    <property type="match status" value="1"/>
</dbReference>
<feature type="compositionally biased region" description="Low complexity" evidence="2">
    <location>
        <begin position="397"/>
        <end position="407"/>
    </location>
</feature>